<evidence type="ECO:0000256" key="11">
    <source>
        <dbReference type="HAMAP-Rule" id="MF_01522"/>
    </source>
</evidence>
<keyword evidence="8 11" id="KW-1133">Transmembrane helix</keyword>
<dbReference type="InterPro" id="IPR023051">
    <property type="entry name" value="Kup"/>
</dbReference>
<dbReference type="GO" id="GO:0015079">
    <property type="term" value="F:potassium ion transmembrane transporter activity"/>
    <property type="evidence" value="ECO:0007669"/>
    <property type="project" value="UniProtKB-UniRule"/>
</dbReference>
<accession>A0AAE3TC90</accession>
<name>A0AAE3TC90_9BACT</name>
<evidence type="ECO:0000256" key="3">
    <source>
        <dbReference type="ARBA" id="ARBA00022475"/>
    </source>
</evidence>
<feature type="domain" description="K+ potassium transporter C-terminal" evidence="13">
    <location>
        <begin position="478"/>
        <end position="611"/>
    </location>
</feature>
<feature type="transmembrane region" description="Helical" evidence="11">
    <location>
        <begin position="140"/>
        <end position="159"/>
    </location>
</feature>
<dbReference type="Pfam" id="PF02705">
    <property type="entry name" value="K_trans"/>
    <property type="match status" value="1"/>
</dbReference>
<sequence>MDKANTEQTKFGEVIKAMGLVFGDIGTSPIYTLTVIFLVTAPTQQNVYGVLSLVFWTMIILVAVEYTILAMSLSSKGEGGIVVLKEILSSYVKNGRSVTLIAYLSYIGVSLLMGDGVITPAISILSAVEGLQYIPGLEHIGISEIVIITLIITILLFSVQSKGTDKVASSFGPIMVIWFSSLFISGLISLLHNPKVLYAVSPHYAIDFMLHNGFTGFIVLSEVILCATGGEALYADMGHLGKTPIKKAWHFVFIALVINYFGQGAFVLSLNQGEVTKLNVLFGMVKSQQKFLYIPFLILTLMATIIASQAMISAVFSLVYQGIRTHIFPLFRVSYTSSHLKSQIYINSVNWALMISVIFMILLFKESKNLAAAYGFAVTATMTLSTVFMIWIFSKQKDKLKLALALFVILVNINFLIAVFTKLPHGGYWSVVIGAIAFLTIYIWVKGNKTVFKSFRSLPIDTYLVSYEQIYESGNILPGTALFFTKSLDMIPPYMVHSTIRGGIIYEHNVLVSVVTMDSPRGVQKLYVPEIAEGLSGLEIQVGYMERLDIPKILKETDIDAKVMFYGVDDIKAKRLYLKIFSFIKKVTPNFVQFLELPYHKLHGVLTRIEI</sequence>
<dbReference type="AlphaFoldDB" id="A0AAE3TC90"/>
<gene>
    <name evidence="11" type="primary">kup</name>
    <name evidence="14" type="ORF">P0M35_05810</name>
</gene>
<organism evidence="14 15">
    <name type="scientific">Stygiobacter electus</name>
    <dbReference type="NCBI Taxonomy" id="3032292"/>
    <lineage>
        <taxon>Bacteria</taxon>
        <taxon>Pseudomonadati</taxon>
        <taxon>Ignavibacteriota</taxon>
        <taxon>Ignavibacteria</taxon>
        <taxon>Ignavibacteriales</taxon>
        <taxon>Melioribacteraceae</taxon>
        <taxon>Stygiobacter</taxon>
    </lineage>
</organism>
<keyword evidence="5 11" id="KW-0812">Transmembrane</keyword>
<proteinExistence type="inferred from homology"/>
<comment type="similarity">
    <text evidence="11">Belongs to the HAK/KUP transporter (TC 2.A.72) family.</text>
</comment>
<feature type="transmembrane region" description="Helical" evidence="11">
    <location>
        <begin position="291"/>
        <end position="323"/>
    </location>
</feature>
<feature type="transmembrane region" description="Helical" evidence="11">
    <location>
        <begin position="344"/>
        <end position="364"/>
    </location>
</feature>
<dbReference type="PANTHER" id="PTHR30540">
    <property type="entry name" value="OSMOTIC STRESS POTASSIUM TRANSPORTER"/>
    <property type="match status" value="1"/>
</dbReference>
<keyword evidence="3 11" id="KW-1003">Cell membrane</keyword>
<feature type="transmembrane region" description="Helical" evidence="11">
    <location>
        <begin position="171"/>
        <end position="192"/>
    </location>
</feature>
<feature type="transmembrane region" description="Helical" evidence="11">
    <location>
        <begin position="204"/>
        <end position="227"/>
    </location>
</feature>
<feature type="transmembrane region" description="Helical" evidence="11">
    <location>
        <begin position="20"/>
        <end position="41"/>
    </location>
</feature>
<keyword evidence="9 11" id="KW-0406">Ion transport</keyword>
<evidence type="ECO:0000256" key="4">
    <source>
        <dbReference type="ARBA" id="ARBA00022538"/>
    </source>
</evidence>
<feature type="transmembrane region" description="Helical" evidence="11">
    <location>
        <begin position="370"/>
        <end position="393"/>
    </location>
</feature>
<feature type="domain" description="K+ potassium transporter integral membrane" evidence="12">
    <location>
        <begin position="14"/>
        <end position="456"/>
    </location>
</feature>
<evidence type="ECO:0000256" key="10">
    <source>
        <dbReference type="ARBA" id="ARBA00023136"/>
    </source>
</evidence>
<keyword evidence="15" id="KW-1185">Reference proteome</keyword>
<feature type="transmembrane region" description="Helical" evidence="11">
    <location>
        <begin position="400"/>
        <end position="420"/>
    </location>
</feature>
<reference evidence="14" key="1">
    <citation type="submission" date="2023-03" db="EMBL/GenBank/DDBJ databases">
        <title>Stygiobacter electus gen. nov., sp. nov., facultatively anaerobic thermotolerant bacterium of the class Ignavibacteria from a well of Yessentuki mineral water deposit.</title>
        <authorList>
            <person name="Podosokorskaya O.A."/>
            <person name="Elcheninov A.G."/>
            <person name="Petrova N.F."/>
            <person name="Zavarzina D.G."/>
            <person name="Kublanov I.V."/>
            <person name="Merkel A.Y."/>
        </authorList>
    </citation>
    <scope>NUCLEOTIDE SEQUENCE</scope>
    <source>
        <strain evidence="14">09-Me</strain>
    </source>
</reference>
<dbReference type="GO" id="GO:0005886">
    <property type="term" value="C:plasma membrane"/>
    <property type="evidence" value="ECO:0007669"/>
    <property type="project" value="UniProtKB-SubCell"/>
</dbReference>
<dbReference type="InterPro" id="IPR053952">
    <property type="entry name" value="K_trans_C"/>
</dbReference>
<keyword evidence="10 11" id="KW-0472">Membrane</keyword>
<evidence type="ECO:0000256" key="6">
    <source>
        <dbReference type="ARBA" id="ARBA00022847"/>
    </source>
</evidence>
<evidence type="ECO:0000256" key="8">
    <source>
        <dbReference type="ARBA" id="ARBA00022989"/>
    </source>
</evidence>
<feature type="transmembrane region" description="Helical" evidence="11">
    <location>
        <begin position="47"/>
        <end position="69"/>
    </location>
</feature>
<dbReference type="Pfam" id="PF22776">
    <property type="entry name" value="K_trans_C"/>
    <property type="match status" value="1"/>
</dbReference>
<feature type="transmembrane region" description="Helical" evidence="11">
    <location>
        <begin position="100"/>
        <end position="128"/>
    </location>
</feature>
<dbReference type="PANTHER" id="PTHR30540:SF83">
    <property type="entry name" value="K+ POTASSIUM TRANSPORTER"/>
    <property type="match status" value="1"/>
</dbReference>
<keyword evidence="7 11" id="KW-0630">Potassium</keyword>
<comment type="caution">
    <text evidence="14">The sequence shown here is derived from an EMBL/GenBank/DDBJ whole genome shotgun (WGS) entry which is preliminary data.</text>
</comment>
<evidence type="ECO:0000256" key="7">
    <source>
        <dbReference type="ARBA" id="ARBA00022958"/>
    </source>
</evidence>
<dbReference type="HAMAP" id="MF_01522">
    <property type="entry name" value="Kup"/>
    <property type="match status" value="1"/>
</dbReference>
<dbReference type="EMBL" id="JARGDL010000005">
    <property type="protein sequence ID" value="MDF1611655.1"/>
    <property type="molecule type" value="Genomic_DNA"/>
</dbReference>
<comment type="catalytic activity">
    <reaction evidence="11">
        <text>K(+)(in) + H(+)(in) = K(+)(out) + H(+)(out)</text>
        <dbReference type="Rhea" id="RHEA:28490"/>
        <dbReference type="ChEBI" id="CHEBI:15378"/>
        <dbReference type="ChEBI" id="CHEBI:29103"/>
    </reaction>
</comment>
<feature type="transmembrane region" description="Helical" evidence="11">
    <location>
        <begin position="426"/>
        <end position="445"/>
    </location>
</feature>
<feature type="transmembrane region" description="Helical" evidence="11">
    <location>
        <begin position="248"/>
        <end position="271"/>
    </location>
</feature>
<evidence type="ECO:0000259" key="13">
    <source>
        <dbReference type="Pfam" id="PF22776"/>
    </source>
</evidence>
<comment type="function">
    <text evidence="11">Transport of potassium into the cell. Likely operates as a K(+):H(+) symporter.</text>
</comment>
<dbReference type="RefSeq" id="WP_321535422.1">
    <property type="nucleotide sequence ID" value="NZ_JARGDL010000005.1"/>
</dbReference>
<dbReference type="Proteomes" id="UP001221302">
    <property type="component" value="Unassembled WGS sequence"/>
</dbReference>
<evidence type="ECO:0000256" key="2">
    <source>
        <dbReference type="ARBA" id="ARBA00022448"/>
    </source>
</evidence>
<evidence type="ECO:0000259" key="12">
    <source>
        <dbReference type="Pfam" id="PF02705"/>
    </source>
</evidence>
<evidence type="ECO:0000313" key="15">
    <source>
        <dbReference type="Proteomes" id="UP001221302"/>
    </source>
</evidence>
<dbReference type="InterPro" id="IPR053951">
    <property type="entry name" value="K_trans_N"/>
</dbReference>
<dbReference type="InterPro" id="IPR003855">
    <property type="entry name" value="K+_transporter"/>
</dbReference>
<comment type="subcellular location">
    <subcellularLocation>
        <location evidence="11">Cell membrane</location>
        <topology evidence="11">Multi-pass membrane protein</topology>
    </subcellularLocation>
    <subcellularLocation>
        <location evidence="1">Membrane</location>
        <topology evidence="1">Multi-pass membrane protein</topology>
    </subcellularLocation>
</comment>
<protein>
    <recommendedName>
        <fullName evidence="11">Probable potassium transport system protein Kup</fullName>
    </recommendedName>
</protein>
<evidence type="ECO:0000256" key="5">
    <source>
        <dbReference type="ARBA" id="ARBA00022692"/>
    </source>
</evidence>
<evidence type="ECO:0000256" key="9">
    <source>
        <dbReference type="ARBA" id="ARBA00023065"/>
    </source>
</evidence>
<evidence type="ECO:0000313" key="14">
    <source>
        <dbReference type="EMBL" id="MDF1611655.1"/>
    </source>
</evidence>
<keyword evidence="2 11" id="KW-0813">Transport</keyword>
<dbReference type="GO" id="GO:0015293">
    <property type="term" value="F:symporter activity"/>
    <property type="evidence" value="ECO:0007669"/>
    <property type="project" value="UniProtKB-UniRule"/>
</dbReference>
<keyword evidence="4 11" id="KW-0633">Potassium transport</keyword>
<evidence type="ECO:0000256" key="1">
    <source>
        <dbReference type="ARBA" id="ARBA00004141"/>
    </source>
</evidence>
<keyword evidence="6 11" id="KW-0769">Symport</keyword>